<comment type="caution">
    <text evidence="1">The sequence shown here is derived from an EMBL/GenBank/DDBJ whole genome shotgun (WGS) entry which is preliminary data.</text>
</comment>
<reference evidence="1" key="2">
    <citation type="submission" date="2020-09" db="EMBL/GenBank/DDBJ databases">
        <authorList>
            <person name="Sun Q."/>
            <person name="Zhou Y."/>
        </authorList>
    </citation>
    <scope>NUCLEOTIDE SEQUENCE</scope>
    <source>
        <strain evidence="1">CGMCC 1.16134</strain>
    </source>
</reference>
<proteinExistence type="predicted"/>
<evidence type="ECO:0000313" key="2">
    <source>
        <dbReference type="Proteomes" id="UP000637643"/>
    </source>
</evidence>
<dbReference type="AlphaFoldDB" id="A0A917FGB7"/>
<protein>
    <submittedName>
        <fullName evidence="1">Uncharacterized protein</fullName>
    </submittedName>
</protein>
<dbReference type="Proteomes" id="UP000637643">
    <property type="component" value="Unassembled WGS sequence"/>
</dbReference>
<evidence type="ECO:0000313" key="1">
    <source>
        <dbReference type="EMBL" id="GGF82672.1"/>
    </source>
</evidence>
<reference evidence="1" key="1">
    <citation type="journal article" date="2014" name="Int. J. Syst. Evol. Microbiol.">
        <title>Complete genome sequence of Corynebacterium casei LMG S-19264T (=DSM 44701T), isolated from a smear-ripened cheese.</title>
        <authorList>
            <consortium name="US DOE Joint Genome Institute (JGI-PGF)"/>
            <person name="Walter F."/>
            <person name="Albersmeier A."/>
            <person name="Kalinowski J."/>
            <person name="Ruckert C."/>
        </authorList>
    </citation>
    <scope>NUCLEOTIDE SEQUENCE</scope>
    <source>
        <strain evidence="1">CGMCC 1.16134</strain>
    </source>
</reference>
<gene>
    <name evidence="1" type="ORF">GCM10010912_29730</name>
</gene>
<organism evidence="1 2">
    <name type="scientific">Paenibacillus albidus</name>
    <dbReference type="NCBI Taxonomy" id="2041023"/>
    <lineage>
        <taxon>Bacteria</taxon>
        <taxon>Bacillati</taxon>
        <taxon>Bacillota</taxon>
        <taxon>Bacilli</taxon>
        <taxon>Bacillales</taxon>
        <taxon>Paenibacillaceae</taxon>
        <taxon>Paenibacillus</taxon>
    </lineage>
</organism>
<sequence length="45" mass="5091">MSDKLQKYLAKGKEGRKDDTITIPVDGEDWSVRRLTLLKCAVPTN</sequence>
<accession>A0A917FGB7</accession>
<keyword evidence="2" id="KW-1185">Reference proteome</keyword>
<dbReference type="EMBL" id="BMKR01000011">
    <property type="protein sequence ID" value="GGF82672.1"/>
    <property type="molecule type" value="Genomic_DNA"/>
</dbReference>
<name>A0A917FGB7_9BACL</name>
<dbReference type="RefSeq" id="WP_229696166.1">
    <property type="nucleotide sequence ID" value="NZ_BMKR01000011.1"/>
</dbReference>